<evidence type="ECO:0000313" key="2">
    <source>
        <dbReference type="Proteomes" id="UP001157006"/>
    </source>
</evidence>
<reference evidence="1 2" key="1">
    <citation type="submission" date="2023-01" db="EMBL/GenBank/DDBJ databases">
        <authorList>
            <person name="Kreplak J."/>
        </authorList>
    </citation>
    <scope>NUCLEOTIDE SEQUENCE [LARGE SCALE GENOMIC DNA]</scope>
</reference>
<evidence type="ECO:0008006" key="3">
    <source>
        <dbReference type="Google" id="ProtNLM"/>
    </source>
</evidence>
<sequence>MEEDLIKQEIYSFYKDMVGTANPHLRKIDIEVMRRGRQLSTEHCQDLVSSVTEKTAFVPGHHLHDHVLLAFGLVKGYNTKGGPPRCMLQMDIRKAYESVDWNALEDIMAELGFPNRFIY</sequence>
<evidence type="ECO:0000313" key="1">
    <source>
        <dbReference type="EMBL" id="CAI8607235.1"/>
    </source>
</evidence>
<protein>
    <recommendedName>
        <fullName evidence="3">Reverse transcriptase domain-containing protein</fullName>
    </recommendedName>
</protein>
<dbReference type="AlphaFoldDB" id="A0AAV1A991"/>
<gene>
    <name evidence="1" type="ORF">VFH_IV028880</name>
</gene>
<organism evidence="1 2">
    <name type="scientific">Vicia faba</name>
    <name type="common">Broad bean</name>
    <name type="synonym">Faba vulgaris</name>
    <dbReference type="NCBI Taxonomy" id="3906"/>
    <lineage>
        <taxon>Eukaryota</taxon>
        <taxon>Viridiplantae</taxon>
        <taxon>Streptophyta</taxon>
        <taxon>Embryophyta</taxon>
        <taxon>Tracheophyta</taxon>
        <taxon>Spermatophyta</taxon>
        <taxon>Magnoliopsida</taxon>
        <taxon>eudicotyledons</taxon>
        <taxon>Gunneridae</taxon>
        <taxon>Pentapetalae</taxon>
        <taxon>rosids</taxon>
        <taxon>fabids</taxon>
        <taxon>Fabales</taxon>
        <taxon>Fabaceae</taxon>
        <taxon>Papilionoideae</taxon>
        <taxon>50 kb inversion clade</taxon>
        <taxon>NPAAA clade</taxon>
        <taxon>Hologalegina</taxon>
        <taxon>IRL clade</taxon>
        <taxon>Fabeae</taxon>
        <taxon>Vicia</taxon>
    </lineage>
</organism>
<proteinExistence type="predicted"/>
<name>A0AAV1A991_VICFA</name>
<keyword evidence="2" id="KW-1185">Reference proteome</keyword>
<accession>A0AAV1A991</accession>
<dbReference type="Proteomes" id="UP001157006">
    <property type="component" value="Chromosome 4"/>
</dbReference>
<dbReference type="EMBL" id="OX451739">
    <property type="protein sequence ID" value="CAI8607235.1"/>
    <property type="molecule type" value="Genomic_DNA"/>
</dbReference>